<dbReference type="EMBL" id="JBHSWJ010000002">
    <property type="protein sequence ID" value="MFC6715580.1"/>
    <property type="molecule type" value="Genomic_DNA"/>
</dbReference>
<name>A0ABW2AXM1_9MICO</name>
<accession>A0ABW2AXM1</accession>
<comment type="caution">
    <text evidence="1">The sequence shown here is derived from an EMBL/GenBank/DDBJ whole genome shotgun (WGS) entry which is preliminary data.</text>
</comment>
<sequence>MRVGIIREIAAIARDLPGGNERQDLIDAADDVYRADTSVTWIVLNDQLGQTLAAPAVAGWLEREIAPDTTDPLSADEVEVREMLAETFADLVITDLSEGQQRDVVLGQLELDTDRVDRWVETFLEDVWFGEPPPTVPPDVRMVLTDELLSRLGRH</sequence>
<evidence type="ECO:0000313" key="1">
    <source>
        <dbReference type="EMBL" id="MFC6715580.1"/>
    </source>
</evidence>
<reference evidence="2" key="1">
    <citation type="journal article" date="2019" name="Int. J. Syst. Evol. Microbiol.">
        <title>The Global Catalogue of Microorganisms (GCM) 10K type strain sequencing project: providing services to taxonomists for standard genome sequencing and annotation.</title>
        <authorList>
            <consortium name="The Broad Institute Genomics Platform"/>
            <consortium name="The Broad Institute Genome Sequencing Center for Infectious Disease"/>
            <person name="Wu L."/>
            <person name="Ma J."/>
        </authorList>
    </citation>
    <scope>NUCLEOTIDE SEQUENCE [LARGE SCALE GENOMIC DNA]</scope>
    <source>
        <strain evidence="2">NBRC 106593</strain>
    </source>
</reference>
<gene>
    <name evidence="1" type="ORF">ACFQBT_17850</name>
</gene>
<dbReference type="Proteomes" id="UP001596356">
    <property type="component" value="Unassembled WGS sequence"/>
</dbReference>
<keyword evidence="2" id="KW-1185">Reference proteome</keyword>
<evidence type="ECO:0000313" key="2">
    <source>
        <dbReference type="Proteomes" id="UP001596356"/>
    </source>
</evidence>
<protein>
    <submittedName>
        <fullName evidence="1">Uncharacterized protein</fullName>
    </submittedName>
</protein>
<dbReference type="RefSeq" id="WP_377824803.1">
    <property type="nucleotide sequence ID" value="NZ_JBHSWJ010000002.1"/>
</dbReference>
<proteinExistence type="predicted"/>
<organism evidence="1 2">
    <name type="scientific">Branchiibius cervicis</name>
    <dbReference type="NCBI Taxonomy" id="908252"/>
    <lineage>
        <taxon>Bacteria</taxon>
        <taxon>Bacillati</taxon>
        <taxon>Actinomycetota</taxon>
        <taxon>Actinomycetes</taxon>
        <taxon>Micrococcales</taxon>
        <taxon>Dermacoccaceae</taxon>
        <taxon>Branchiibius</taxon>
    </lineage>
</organism>